<evidence type="ECO:0000313" key="2">
    <source>
        <dbReference type="EMBL" id="PVY36078.1"/>
    </source>
</evidence>
<name>A0A2U1AI53_9BACT</name>
<keyword evidence="3" id="KW-1185">Reference proteome</keyword>
<feature type="signal peptide" evidence="1">
    <location>
        <begin position="1"/>
        <end position="18"/>
    </location>
</feature>
<dbReference type="EMBL" id="QEKI01000028">
    <property type="protein sequence ID" value="PVY36078.1"/>
    <property type="molecule type" value="Genomic_DNA"/>
</dbReference>
<evidence type="ECO:0000256" key="1">
    <source>
        <dbReference type="SAM" id="SignalP"/>
    </source>
</evidence>
<keyword evidence="1" id="KW-0732">Signal</keyword>
<organism evidence="2 3">
    <name type="scientific">Pontibacter virosus</name>
    <dbReference type="NCBI Taxonomy" id="1765052"/>
    <lineage>
        <taxon>Bacteria</taxon>
        <taxon>Pseudomonadati</taxon>
        <taxon>Bacteroidota</taxon>
        <taxon>Cytophagia</taxon>
        <taxon>Cytophagales</taxon>
        <taxon>Hymenobacteraceae</taxon>
        <taxon>Pontibacter</taxon>
    </lineage>
</organism>
<dbReference type="AlphaFoldDB" id="A0A2U1AI53"/>
<proteinExistence type="predicted"/>
<feature type="chain" id="PRO_5015631776" description="TonB-like protein" evidence="1">
    <location>
        <begin position="19"/>
        <end position="253"/>
    </location>
</feature>
<sequence length="253" mass="29869">MKIIFNILLVFFFVDAWATDQDPDVLYYQGSKYYLYSRTVDSPLESFTQLKEKLQSVNKDWMDSGCWRNFTAEWTIEGGQLYLTKVKNCKDGKEINSLVEKTINKKFVDGKMKADWVNGVYWVGSGERYWNAFENEIKFTFESGAVVRTKHYALPDCSYSNRDTLESFIYSNINWEELPNKRVDVSIDFETDSEGKLLQAKVRHSVSEEFEKEALRVLRNVPCWKVFTHFGEVFGWRDIDIVFSEENRKKYTR</sequence>
<gene>
    <name evidence="2" type="ORF">C8E01_1283</name>
</gene>
<evidence type="ECO:0000313" key="3">
    <source>
        <dbReference type="Proteomes" id="UP000245466"/>
    </source>
</evidence>
<comment type="caution">
    <text evidence="2">The sequence shown here is derived from an EMBL/GenBank/DDBJ whole genome shotgun (WGS) entry which is preliminary data.</text>
</comment>
<protein>
    <recommendedName>
        <fullName evidence="4">TonB-like protein</fullName>
    </recommendedName>
</protein>
<evidence type="ECO:0008006" key="4">
    <source>
        <dbReference type="Google" id="ProtNLM"/>
    </source>
</evidence>
<dbReference type="Proteomes" id="UP000245466">
    <property type="component" value="Unassembled WGS sequence"/>
</dbReference>
<dbReference type="RefSeq" id="WP_116545456.1">
    <property type="nucleotide sequence ID" value="NZ_QEKI01000028.1"/>
</dbReference>
<accession>A0A2U1AI53</accession>
<dbReference type="OrthoDB" id="1438245at2"/>
<reference evidence="2 3" key="1">
    <citation type="submission" date="2018-04" db="EMBL/GenBank/DDBJ databases">
        <title>Genomic Encyclopedia of Type Strains, Phase IV (KMG-IV): sequencing the most valuable type-strain genomes for metagenomic binning, comparative biology and taxonomic classification.</title>
        <authorList>
            <person name="Goeker M."/>
        </authorList>
    </citation>
    <scope>NUCLEOTIDE SEQUENCE [LARGE SCALE GENOMIC DNA]</scope>
    <source>
        <strain evidence="2 3">DSM 100231</strain>
    </source>
</reference>